<dbReference type="EMBL" id="CP062229">
    <property type="protein sequence ID" value="UVC14725.1"/>
    <property type="molecule type" value="Genomic_DNA"/>
</dbReference>
<evidence type="ECO:0000313" key="3">
    <source>
        <dbReference type="Proteomes" id="UP001058098"/>
    </source>
</evidence>
<organism evidence="2 3">
    <name type="scientific">Mesorhizobium onobrychidis</name>
    <dbReference type="NCBI Taxonomy" id="2775404"/>
    <lineage>
        <taxon>Bacteria</taxon>
        <taxon>Pseudomonadati</taxon>
        <taxon>Pseudomonadota</taxon>
        <taxon>Alphaproteobacteria</taxon>
        <taxon>Hyphomicrobiales</taxon>
        <taxon>Phyllobacteriaceae</taxon>
        <taxon>Mesorhizobium</taxon>
    </lineage>
</organism>
<proteinExistence type="predicted"/>
<dbReference type="InterPro" id="IPR036388">
    <property type="entry name" value="WH-like_DNA-bd_sf"/>
</dbReference>
<name>A0ABY5QU63_9HYPH</name>
<dbReference type="Proteomes" id="UP001058098">
    <property type="component" value="Chromosome"/>
</dbReference>
<dbReference type="Gene3D" id="1.10.10.10">
    <property type="entry name" value="Winged helix-like DNA-binding domain superfamily/Winged helix DNA-binding domain"/>
    <property type="match status" value="1"/>
</dbReference>
<dbReference type="RefSeq" id="WP_258119124.1">
    <property type="nucleotide sequence ID" value="NZ_CP062229.1"/>
</dbReference>
<protein>
    <submittedName>
        <fullName evidence="2">Helix-turn-helix domain-containing protein</fullName>
    </submittedName>
</protein>
<gene>
    <name evidence="2" type="ORF">IHQ72_29600</name>
</gene>
<sequence>MSSRAWTWRHAITQSDLPATTRHVLLTLSCFMNEVGEGCYPTQDDLAKATGLTERAVRTHTEIAVEKGWLKRQEHGFRGQKWKNYEYSALWPDPQDVGKGPEPRSAPSDEAPEPHSKAPEPRSAKDRKDVPPTSPDYSNTTPPERASAPWEGDFNLFWEEWPVLLRPDNRHHCAGIFRNLSEEARAAAIAQAANYRKLMACRKKPPRMVTYLRERLFAELDGSPAFDDEGRFIITPDRPEWSAWLGNIRSRFGERGVQSIVKGGRYLAPSRWPDAKAQAAA</sequence>
<evidence type="ECO:0000313" key="2">
    <source>
        <dbReference type="EMBL" id="UVC14725.1"/>
    </source>
</evidence>
<accession>A0ABY5QU63</accession>
<feature type="compositionally biased region" description="Basic and acidic residues" evidence="1">
    <location>
        <begin position="112"/>
        <end position="130"/>
    </location>
</feature>
<feature type="region of interest" description="Disordered" evidence="1">
    <location>
        <begin position="92"/>
        <end position="148"/>
    </location>
</feature>
<keyword evidence="3" id="KW-1185">Reference proteome</keyword>
<dbReference type="Pfam" id="PF13730">
    <property type="entry name" value="HTH_36"/>
    <property type="match status" value="1"/>
</dbReference>
<evidence type="ECO:0000256" key="1">
    <source>
        <dbReference type="SAM" id="MobiDB-lite"/>
    </source>
</evidence>
<reference evidence="2" key="1">
    <citation type="submission" date="2020-09" db="EMBL/GenBank/DDBJ databases">
        <title>Rhizobia associated with sainfoin plants.</title>
        <authorList>
            <person name="Asharfi S."/>
            <person name="Kuzmanovic N."/>
            <person name="Bunk B."/>
            <person name="Sproeer C."/>
            <person name="Becker M."/>
            <person name="Thuenen T."/>
        </authorList>
    </citation>
    <scope>NUCLEOTIDE SEQUENCE</scope>
    <source>
        <strain evidence="2">OM4</strain>
    </source>
</reference>